<keyword evidence="6 8" id="KW-1133">Transmembrane helix</keyword>
<dbReference type="AlphaFoldDB" id="A0A1G4MJG3"/>
<keyword evidence="4" id="KW-0256">Endoplasmic reticulum</keyword>
<reference evidence="9 10" key="1">
    <citation type="submission" date="2016-03" db="EMBL/GenBank/DDBJ databases">
        <authorList>
            <person name="Devillers H."/>
        </authorList>
    </citation>
    <scope>NUCLEOTIDE SEQUENCE [LARGE SCALE GENOMIC DNA]</scope>
    <source>
        <strain evidence="9">CBS 6772</strain>
    </source>
</reference>
<evidence type="ECO:0000256" key="2">
    <source>
        <dbReference type="ARBA" id="ARBA00007685"/>
    </source>
</evidence>
<evidence type="ECO:0000256" key="6">
    <source>
        <dbReference type="ARBA" id="ARBA00022989"/>
    </source>
</evidence>
<gene>
    <name evidence="9" type="ORF">LAFE_0H02861G</name>
</gene>
<evidence type="ECO:0000256" key="1">
    <source>
        <dbReference type="ARBA" id="ARBA00004643"/>
    </source>
</evidence>
<proteinExistence type="inferred from homology"/>
<dbReference type="OrthoDB" id="2124077at2759"/>
<dbReference type="GO" id="GO:0005789">
    <property type="term" value="C:endoplasmic reticulum membrane"/>
    <property type="evidence" value="ECO:0007669"/>
    <property type="project" value="UniProtKB-SubCell"/>
</dbReference>
<sequence>MITDDQLNTLAITFGIVMFSLIVVYCAVSPKTKRQV</sequence>
<dbReference type="EMBL" id="LT598491">
    <property type="protein sequence ID" value="SCW03961.1"/>
    <property type="molecule type" value="Genomic_DNA"/>
</dbReference>
<dbReference type="InterPro" id="IPR018943">
    <property type="entry name" value="Oligosaccaryltransferase"/>
</dbReference>
<comment type="subcellular location">
    <subcellularLocation>
        <location evidence="1">Endoplasmic reticulum membrane</location>
        <topology evidence="1">Single-pass type III membrane protein</topology>
    </subcellularLocation>
</comment>
<name>A0A1G4MJG3_LACFM</name>
<dbReference type="Pfam" id="PF10215">
    <property type="entry name" value="Ost4"/>
    <property type="match status" value="1"/>
</dbReference>
<dbReference type="SUPFAM" id="SSF103464">
    <property type="entry name" value="Oligosaccharyltransferase subunit ost4p"/>
    <property type="match status" value="1"/>
</dbReference>
<keyword evidence="10" id="KW-1185">Reference proteome</keyword>
<protein>
    <submittedName>
        <fullName evidence="9">LAFE_0H02861g1_1</fullName>
    </submittedName>
</protein>
<dbReference type="InterPro" id="IPR036330">
    <property type="entry name" value="Ost4p_sf"/>
</dbReference>
<organism evidence="9 10">
    <name type="scientific">Lachancea fermentati</name>
    <name type="common">Zygosaccharomyces fermentati</name>
    <dbReference type="NCBI Taxonomy" id="4955"/>
    <lineage>
        <taxon>Eukaryota</taxon>
        <taxon>Fungi</taxon>
        <taxon>Dikarya</taxon>
        <taxon>Ascomycota</taxon>
        <taxon>Saccharomycotina</taxon>
        <taxon>Saccharomycetes</taxon>
        <taxon>Saccharomycetales</taxon>
        <taxon>Saccharomycetaceae</taxon>
        <taxon>Lachancea</taxon>
    </lineage>
</organism>
<keyword evidence="7 8" id="KW-0472">Membrane</keyword>
<evidence type="ECO:0000256" key="7">
    <source>
        <dbReference type="ARBA" id="ARBA00023136"/>
    </source>
</evidence>
<evidence type="ECO:0000256" key="4">
    <source>
        <dbReference type="ARBA" id="ARBA00022824"/>
    </source>
</evidence>
<feature type="transmembrane region" description="Helical" evidence="8">
    <location>
        <begin position="6"/>
        <end position="28"/>
    </location>
</feature>
<evidence type="ECO:0000256" key="5">
    <source>
        <dbReference type="ARBA" id="ARBA00022968"/>
    </source>
</evidence>
<dbReference type="Proteomes" id="UP000190831">
    <property type="component" value="Chromosome H"/>
</dbReference>
<keyword evidence="3 8" id="KW-0812">Transmembrane</keyword>
<evidence type="ECO:0000256" key="3">
    <source>
        <dbReference type="ARBA" id="ARBA00022692"/>
    </source>
</evidence>
<evidence type="ECO:0000256" key="8">
    <source>
        <dbReference type="SAM" id="Phobius"/>
    </source>
</evidence>
<comment type="similarity">
    <text evidence="2">Belongs to the OST4 family.</text>
</comment>
<keyword evidence="5" id="KW-0735">Signal-anchor</keyword>
<evidence type="ECO:0000313" key="10">
    <source>
        <dbReference type="Proteomes" id="UP000190831"/>
    </source>
</evidence>
<accession>A0A1G4MJG3</accession>
<evidence type="ECO:0000313" key="9">
    <source>
        <dbReference type="EMBL" id="SCW03961.1"/>
    </source>
</evidence>